<dbReference type="RefSeq" id="WP_271322741.1">
    <property type="nucleotide sequence ID" value="NZ_JAAGKO020000040.1"/>
</dbReference>
<comment type="caution">
    <text evidence="1">The sequence shown here is derived from an EMBL/GenBank/DDBJ whole genome shotgun (WGS) entry which is preliminary data.</text>
</comment>
<reference evidence="1 2" key="1">
    <citation type="submission" date="2023-05" db="EMBL/GenBank/DDBJ databases">
        <title>Streptantibioticus silvisoli sp. nov., acidotolerant actinomycetes 1 from pine litter.</title>
        <authorList>
            <person name="Swiecimska M."/>
            <person name="Golinska P."/>
            <person name="Sangal V."/>
            <person name="Wachnowicz B."/>
            <person name="Goodfellow M."/>
        </authorList>
    </citation>
    <scope>NUCLEOTIDE SEQUENCE [LARGE SCALE GENOMIC DNA]</scope>
    <source>
        <strain evidence="1 2">SL54</strain>
    </source>
</reference>
<organism evidence="1 2">
    <name type="scientific">Streptantibioticus silvisoli</name>
    <dbReference type="NCBI Taxonomy" id="2705255"/>
    <lineage>
        <taxon>Bacteria</taxon>
        <taxon>Bacillati</taxon>
        <taxon>Actinomycetota</taxon>
        <taxon>Actinomycetes</taxon>
        <taxon>Kitasatosporales</taxon>
        <taxon>Streptomycetaceae</taxon>
        <taxon>Streptantibioticus</taxon>
    </lineage>
</organism>
<evidence type="ECO:0000313" key="2">
    <source>
        <dbReference type="Proteomes" id="UP001156398"/>
    </source>
</evidence>
<name>A0ABT6W4L9_9ACTN</name>
<accession>A0ABT6W4L9</accession>
<proteinExistence type="predicted"/>
<dbReference type="Proteomes" id="UP001156398">
    <property type="component" value="Unassembled WGS sequence"/>
</dbReference>
<evidence type="ECO:0000313" key="1">
    <source>
        <dbReference type="EMBL" id="MDI5965698.1"/>
    </source>
</evidence>
<evidence type="ECO:0008006" key="3">
    <source>
        <dbReference type="Google" id="ProtNLM"/>
    </source>
</evidence>
<protein>
    <recommendedName>
        <fullName evidence="3">C2H2-type domain-containing protein</fullName>
    </recommendedName>
</protein>
<dbReference type="EMBL" id="JAAGKO020000040">
    <property type="protein sequence ID" value="MDI5965698.1"/>
    <property type="molecule type" value="Genomic_DNA"/>
</dbReference>
<keyword evidence="2" id="KW-1185">Reference proteome</keyword>
<gene>
    <name evidence="1" type="ORF">POF43_023730</name>
</gene>
<sequence length="99" mass="10567">MSEDTKRLLPTGICWCGCGKTVGLGSFFARGHDKTAEGAILAADYEGSVARMLDANGYGPTNSVTKAAVERGGWEYCPRDCGYAGTPASVRNHLKQHEK</sequence>